<comment type="caution">
    <text evidence="16">The sequence shown here is derived from an EMBL/GenBank/DDBJ whole genome shotgun (WGS) entry which is preliminary data.</text>
</comment>
<evidence type="ECO:0000256" key="6">
    <source>
        <dbReference type="ARBA" id="ARBA00022842"/>
    </source>
</evidence>
<accession>A0AAD8YRW2</accession>
<keyword evidence="4" id="KW-0064">Aspartyl protease</keyword>
<keyword evidence="9" id="KW-0239">DNA-directed DNA polymerase</keyword>
<dbReference type="SUPFAM" id="SSF53098">
    <property type="entry name" value="Ribonuclease H-like"/>
    <property type="match status" value="1"/>
</dbReference>
<evidence type="ECO:0000313" key="17">
    <source>
        <dbReference type="Proteomes" id="UP001239994"/>
    </source>
</evidence>
<evidence type="ECO:0000256" key="4">
    <source>
        <dbReference type="ARBA" id="ARBA00022750"/>
    </source>
</evidence>
<evidence type="ECO:0000256" key="12">
    <source>
        <dbReference type="ARBA" id="ARBA00039658"/>
    </source>
</evidence>
<dbReference type="InterPro" id="IPR001584">
    <property type="entry name" value="Integrase_cat-core"/>
</dbReference>
<evidence type="ECO:0000259" key="15">
    <source>
        <dbReference type="PROSITE" id="PS50994"/>
    </source>
</evidence>
<dbReference type="GO" id="GO:0046872">
    <property type="term" value="F:metal ion binding"/>
    <property type="evidence" value="ECO:0007669"/>
    <property type="project" value="UniProtKB-KW"/>
</dbReference>
<feature type="domain" description="Integrase catalytic" evidence="15">
    <location>
        <begin position="145"/>
        <end position="251"/>
    </location>
</feature>
<dbReference type="GO" id="GO:0006310">
    <property type="term" value="P:DNA recombination"/>
    <property type="evidence" value="ECO:0007669"/>
    <property type="project" value="UniProtKB-KW"/>
</dbReference>
<dbReference type="GO" id="GO:0003677">
    <property type="term" value="F:DNA binding"/>
    <property type="evidence" value="ECO:0007669"/>
    <property type="project" value="UniProtKB-KW"/>
</dbReference>
<dbReference type="GO" id="GO:0015074">
    <property type="term" value="P:DNA integration"/>
    <property type="evidence" value="ECO:0007669"/>
    <property type="project" value="UniProtKB-KW"/>
</dbReference>
<dbReference type="Pfam" id="PF24626">
    <property type="entry name" value="SH3_Tf2-1"/>
    <property type="match status" value="1"/>
</dbReference>
<keyword evidence="8" id="KW-0695">RNA-directed DNA polymerase</keyword>
<keyword evidence="9" id="KW-0548">Nucleotidyltransferase</keyword>
<reference evidence="16" key="1">
    <citation type="submission" date="2023-03" db="EMBL/GenBank/DDBJ databases">
        <title>Electrophorus voltai genome.</title>
        <authorList>
            <person name="Bian C."/>
        </authorList>
    </citation>
    <scope>NUCLEOTIDE SEQUENCE</scope>
    <source>
        <strain evidence="16">CB-2022</strain>
        <tissue evidence="16">Muscle</tissue>
    </source>
</reference>
<proteinExistence type="predicted"/>
<dbReference type="GO" id="GO:0003964">
    <property type="term" value="F:RNA-directed DNA polymerase activity"/>
    <property type="evidence" value="ECO:0007669"/>
    <property type="project" value="UniProtKB-KW"/>
</dbReference>
<feature type="region of interest" description="Disordered" evidence="13">
    <location>
        <begin position="354"/>
        <end position="375"/>
    </location>
</feature>
<evidence type="ECO:0000256" key="13">
    <source>
        <dbReference type="SAM" id="MobiDB-lite"/>
    </source>
</evidence>
<dbReference type="InterPro" id="IPR016197">
    <property type="entry name" value="Chromo-like_dom_sf"/>
</dbReference>
<evidence type="ECO:0000256" key="3">
    <source>
        <dbReference type="ARBA" id="ARBA00022723"/>
    </source>
</evidence>
<keyword evidence="17" id="KW-1185">Reference proteome</keyword>
<dbReference type="GO" id="GO:0005634">
    <property type="term" value="C:nucleus"/>
    <property type="evidence" value="ECO:0007669"/>
    <property type="project" value="UniProtKB-SubCell"/>
</dbReference>
<dbReference type="GO" id="GO:0006508">
    <property type="term" value="P:proteolysis"/>
    <property type="evidence" value="ECO:0007669"/>
    <property type="project" value="UniProtKB-KW"/>
</dbReference>
<dbReference type="Pfam" id="PF00385">
    <property type="entry name" value="Chromo"/>
    <property type="match status" value="1"/>
</dbReference>
<dbReference type="PROSITE" id="PS50013">
    <property type="entry name" value="CHROMO_2"/>
    <property type="match status" value="1"/>
</dbReference>
<dbReference type="Pfam" id="PF17921">
    <property type="entry name" value="Integrase_H2C2"/>
    <property type="match status" value="1"/>
</dbReference>
<dbReference type="InterPro" id="IPR050951">
    <property type="entry name" value="Retrovirus_Pol_polyprotein"/>
</dbReference>
<dbReference type="Gene3D" id="1.10.340.70">
    <property type="match status" value="1"/>
</dbReference>
<evidence type="ECO:0000256" key="2">
    <source>
        <dbReference type="ARBA" id="ARBA00022670"/>
    </source>
</evidence>
<evidence type="ECO:0000256" key="10">
    <source>
        <dbReference type="ARBA" id="ARBA00023125"/>
    </source>
</evidence>
<keyword evidence="10" id="KW-0238">DNA-binding</keyword>
<evidence type="ECO:0000259" key="14">
    <source>
        <dbReference type="PROSITE" id="PS50013"/>
    </source>
</evidence>
<dbReference type="InterPro" id="IPR012337">
    <property type="entry name" value="RNaseH-like_sf"/>
</dbReference>
<dbReference type="Proteomes" id="UP001239994">
    <property type="component" value="Unassembled WGS sequence"/>
</dbReference>
<keyword evidence="3" id="KW-0479">Metal-binding</keyword>
<dbReference type="Gene3D" id="2.40.50.40">
    <property type="match status" value="1"/>
</dbReference>
<evidence type="ECO:0000256" key="11">
    <source>
        <dbReference type="ARBA" id="ARBA00023172"/>
    </source>
</evidence>
<keyword evidence="6" id="KW-0460">Magnesium</keyword>
<keyword evidence="5" id="KW-0378">Hydrolase</keyword>
<dbReference type="PANTHER" id="PTHR37984">
    <property type="entry name" value="PROTEIN CBG26694"/>
    <property type="match status" value="1"/>
</dbReference>
<evidence type="ECO:0000256" key="7">
    <source>
        <dbReference type="ARBA" id="ARBA00022908"/>
    </source>
</evidence>
<sequence>MASTTLRLRLRCNTQGGSGASPVQNLLPLAGGGVGHGTIYPGGTTTRHLEWELDRQINATNPHPQCPANRLYVHQAHQRALITWAHTSLGTGHPGTTCTAQLIGARYWWLAIPKDVVKYVASCPDCKCSKMPRVPPTGKLQPLPTPHRPWSHLAVDFITDLSVSEGNTAILSVVYWFLKMVRFIPLVALPTMLEMADVLFGLPEDIILDRDPHFTSWVWRELLGKLNISVSLTSGYHPQANGPVERVNQALDGAGKVNRPGRRHTRTYVGAIAAYKRKADSKKGETPQYEVGQKVWVSTKDGCAGTTVKLETRYEGPYSITGQINEVTYRVGLTGSSRTSRAFHVSALKPVKEGPLAEKRGSSGDPPPPLETEEGPAYSVHALLDSCRREKSLQYLVDWEGYGLEERCWVPAYQILDPNLIASFHRLHLLRLARGWSGSCHSRLVPY</sequence>
<protein>
    <recommendedName>
        <fullName evidence="12">Gypsy retrotransposon integrase-like protein 1</fullName>
    </recommendedName>
</protein>
<dbReference type="GO" id="GO:0003887">
    <property type="term" value="F:DNA-directed DNA polymerase activity"/>
    <property type="evidence" value="ECO:0007669"/>
    <property type="project" value="UniProtKB-KW"/>
</dbReference>
<evidence type="ECO:0000256" key="9">
    <source>
        <dbReference type="ARBA" id="ARBA00022932"/>
    </source>
</evidence>
<feature type="non-terminal residue" evidence="16">
    <location>
        <position position="1"/>
    </location>
</feature>
<evidence type="ECO:0000313" key="16">
    <source>
        <dbReference type="EMBL" id="KAK1786193.1"/>
    </source>
</evidence>
<dbReference type="GO" id="GO:0004190">
    <property type="term" value="F:aspartic-type endopeptidase activity"/>
    <property type="evidence" value="ECO:0007669"/>
    <property type="project" value="UniProtKB-KW"/>
</dbReference>
<dbReference type="PROSITE" id="PS50994">
    <property type="entry name" value="INTEGRASE"/>
    <property type="match status" value="1"/>
</dbReference>
<feature type="domain" description="Chromo" evidence="14">
    <location>
        <begin position="378"/>
        <end position="426"/>
    </location>
</feature>
<dbReference type="PANTHER" id="PTHR37984:SF5">
    <property type="entry name" value="PROTEIN NYNRIN-LIKE"/>
    <property type="match status" value="1"/>
</dbReference>
<dbReference type="Gene3D" id="3.30.420.10">
    <property type="entry name" value="Ribonuclease H-like superfamily/Ribonuclease H"/>
    <property type="match status" value="1"/>
</dbReference>
<organism evidence="16 17">
    <name type="scientific">Electrophorus voltai</name>
    <dbReference type="NCBI Taxonomy" id="2609070"/>
    <lineage>
        <taxon>Eukaryota</taxon>
        <taxon>Metazoa</taxon>
        <taxon>Chordata</taxon>
        <taxon>Craniata</taxon>
        <taxon>Vertebrata</taxon>
        <taxon>Euteleostomi</taxon>
        <taxon>Actinopterygii</taxon>
        <taxon>Neopterygii</taxon>
        <taxon>Teleostei</taxon>
        <taxon>Ostariophysi</taxon>
        <taxon>Gymnotiformes</taxon>
        <taxon>Gymnotoidei</taxon>
        <taxon>Gymnotidae</taxon>
        <taxon>Electrophorus</taxon>
    </lineage>
</organism>
<name>A0AAD8YRW2_9TELE</name>
<dbReference type="EMBL" id="JAROKS010000025">
    <property type="protein sequence ID" value="KAK1786193.1"/>
    <property type="molecule type" value="Genomic_DNA"/>
</dbReference>
<dbReference type="InterPro" id="IPR041588">
    <property type="entry name" value="Integrase_H2C2"/>
</dbReference>
<dbReference type="InterPro" id="IPR000953">
    <property type="entry name" value="Chromo/chromo_shadow_dom"/>
</dbReference>
<dbReference type="SMART" id="SM00298">
    <property type="entry name" value="CHROMO"/>
    <property type="match status" value="1"/>
</dbReference>
<keyword evidence="2" id="KW-0645">Protease</keyword>
<gene>
    <name evidence="16" type="ORF">P4O66_017909</name>
</gene>
<evidence type="ECO:0000256" key="5">
    <source>
        <dbReference type="ARBA" id="ARBA00022801"/>
    </source>
</evidence>
<keyword evidence="9" id="KW-0808">Transferase</keyword>
<evidence type="ECO:0000256" key="1">
    <source>
        <dbReference type="ARBA" id="ARBA00004123"/>
    </source>
</evidence>
<dbReference type="InterPro" id="IPR056924">
    <property type="entry name" value="SH3_Tf2-1"/>
</dbReference>
<keyword evidence="7" id="KW-0229">DNA integration</keyword>
<evidence type="ECO:0000256" key="8">
    <source>
        <dbReference type="ARBA" id="ARBA00022918"/>
    </source>
</evidence>
<comment type="subcellular location">
    <subcellularLocation>
        <location evidence="1">Nucleus</location>
    </subcellularLocation>
</comment>
<dbReference type="AlphaFoldDB" id="A0AAD8YRW2"/>
<keyword evidence="11" id="KW-0233">DNA recombination</keyword>
<dbReference type="InterPro" id="IPR023780">
    <property type="entry name" value="Chromo_domain"/>
</dbReference>
<dbReference type="InterPro" id="IPR036397">
    <property type="entry name" value="RNaseH_sf"/>
</dbReference>
<dbReference type="SUPFAM" id="SSF54160">
    <property type="entry name" value="Chromo domain-like"/>
    <property type="match status" value="1"/>
</dbReference>